<dbReference type="Proteomes" id="UP000018144">
    <property type="component" value="Unassembled WGS sequence"/>
</dbReference>
<dbReference type="AlphaFoldDB" id="U4LSW9"/>
<feature type="region of interest" description="Disordered" evidence="1">
    <location>
        <begin position="1"/>
        <end position="128"/>
    </location>
</feature>
<dbReference type="eggNOG" id="ENOG502S1UN">
    <property type="taxonomic scope" value="Eukaryota"/>
</dbReference>
<gene>
    <name evidence="2" type="ORF">PCON_08645</name>
</gene>
<keyword evidence="3" id="KW-1185">Reference proteome</keyword>
<evidence type="ECO:0000256" key="1">
    <source>
        <dbReference type="SAM" id="MobiDB-lite"/>
    </source>
</evidence>
<proteinExistence type="predicted"/>
<name>U4LSW9_PYROM</name>
<feature type="compositionally biased region" description="Polar residues" evidence="1">
    <location>
        <begin position="52"/>
        <end position="76"/>
    </location>
</feature>
<protein>
    <submittedName>
        <fullName evidence="2">Uncharacterized protein</fullName>
    </submittedName>
</protein>
<feature type="compositionally biased region" description="Low complexity" evidence="1">
    <location>
        <begin position="236"/>
        <end position="253"/>
    </location>
</feature>
<evidence type="ECO:0000313" key="3">
    <source>
        <dbReference type="Proteomes" id="UP000018144"/>
    </source>
</evidence>
<dbReference type="PANTHER" id="PTHR37332:SF1">
    <property type="entry name" value="ELMO DOMAIN-CONTAINING PROTEIN"/>
    <property type="match status" value="1"/>
</dbReference>
<feature type="region of interest" description="Disordered" evidence="1">
    <location>
        <begin position="234"/>
        <end position="253"/>
    </location>
</feature>
<sequence>MSLSSSHHPLVSARERKASVSGAPHYISQGLSLHTVSTPDESTSAGGLGSYFSLSRHPSTSGTRPLSRRPSVSSITGGPPIGSDAPAFSLKLTHPRSSSERKMFSRSNNSTTAIPPPTAVPQGQPPTSPNGMYLTVHETCTKRMATLDYLRRAHEGRVYFFNVMLTPRSDLQKLVYPDLKKLQKKAQQFFTLGASLPSILEVANNPTDYLKAFNAVLQEYETYIAHAPTKQQATRSHSSSISISANSNGSTSSLRKFFRHHPKQRRGSTATGSHPDLTLERTRSASGSGEPPAMSISAPAMSHEDSLAALPQLASSTEEFTYLLIPALPFDLDYFEVFATLCDVLIDIYSRVMMLVNNSAACPNSVADLFLKADQKIRRIVVTGTVREWEEAVRVNVKREIGGVAREVLGGML</sequence>
<feature type="compositionally biased region" description="Polar residues" evidence="1">
    <location>
        <begin position="29"/>
        <end position="45"/>
    </location>
</feature>
<organism evidence="2 3">
    <name type="scientific">Pyronema omphalodes (strain CBS 100304)</name>
    <name type="common">Pyronema confluens</name>
    <dbReference type="NCBI Taxonomy" id="1076935"/>
    <lineage>
        <taxon>Eukaryota</taxon>
        <taxon>Fungi</taxon>
        <taxon>Dikarya</taxon>
        <taxon>Ascomycota</taxon>
        <taxon>Pezizomycotina</taxon>
        <taxon>Pezizomycetes</taxon>
        <taxon>Pezizales</taxon>
        <taxon>Pyronemataceae</taxon>
        <taxon>Pyronema</taxon>
    </lineage>
</organism>
<reference evidence="2 3" key="1">
    <citation type="journal article" date="2013" name="PLoS Genet.">
        <title>The genome and development-dependent transcriptomes of Pyronema confluens: a window into fungal evolution.</title>
        <authorList>
            <person name="Traeger S."/>
            <person name="Altegoer F."/>
            <person name="Freitag M."/>
            <person name="Gabaldon T."/>
            <person name="Kempken F."/>
            <person name="Kumar A."/>
            <person name="Marcet-Houben M."/>
            <person name="Poggeler S."/>
            <person name="Stajich J.E."/>
            <person name="Nowrousian M."/>
        </authorList>
    </citation>
    <scope>NUCLEOTIDE SEQUENCE [LARGE SCALE GENOMIC DNA]</scope>
    <source>
        <strain evidence="3">CBS 100304</strain>
        <tissue evidence="2">Vegetative mycelium</tissue>
    </source>
</reference>
<dbReference type="EMBL" id="HF935441">
    <property type="protein sequence ID" value="CCX30446.1"/>
    <property type="molecule type" value="Genomic_DNA"/>
</dbReference>
<evidence type="ECO:0000313" key="2">
    <source>
        <dbReference type="EMBL" id="CCX30446.1"/>
    </source>
</evidence>
<dbReference type="OrthoDB" id="14339at2759"/>
<accession>U4LSW9</accession>
<dbReference type="OMA" id="GRIYWFK"/>
<dbReference type="PANTHER" id="PTHR37332">
    <property type="entry name" value="EXPRESSED PROTEIN"/>
    <property type="match status" value="1"/>
</dbReference>
<feature type="region of interest" description="Disordered" evidence="1">
    <location>
        <begin position="259"/>
        <end position="298"/>
    </location>
</feature>
<feature type="compositionally biased region" description="Pro residues" evidence="1">
    <location>
        <begin position="114"/>
        <end position="128"/>
    </location>
</feature>